<dbReference type="OrthoDB" id="4218123at2759"/>
<accession>A0A5M6C634</accession>
<keyword evidence="2" id="KW-1185">Reference proteome</keyword>
<dbReference type="PANTHER" id="PTHR39470">
    <property type="entry name" value="CHROMOSOME 10, WHOLE GENOME SHOTGUN SEQUENCE"/>
    <property type="match status" value="1"/>
</dbReference>
<dbReference type="EMBL" id="CP144062">
    <property type="protein sequence ID" value="WWD22012.1"/>
    <property type="molecule type" value="Genomic_DNA"/>
</dbReference>
<proteinExistence type="predicted"/>
<evidence type="ECO:0000313" key="2">
    <source>
        <dbReference type="Proteomes" id="UP000322225"/>
    </source>
</evidence>
<dbReference type="RefSeq" id="XP_031861853.1">
    <property type="nucleotide sequence ID" value="XM_032003855.1"/>
</dbReference>
<protein>
    <submittedName>
        <fullName evidence="1">Uncharacterized protein</fullName>
    </submittedName>
</protein>
<reference evidence="1" key="2">
    <citation type="submission" date="2024-01" db="EMBL/GenBank/DDBJ databases">
        <title>Comparative genomics of Cryptococcus and Kwoniella reveals pathogenesis evolution and contrasting modes of karyotype evolution via chromosome fusion or intercentromeric recombination.</title>
        <authorList>
            <person name="Coelho M.A."/>
            <person name="David-Palma M."/>
            <person name="Shea T."/>
            <person name="Bowers K."/>
            <person name="McGinley-Smith S."/>
            <person name="Mohammad A.W."/>
            <person name="Gnirke A."/>
            <person name="Yurkov A.M."/>
            <person name="Nowrousian M."/>
            <person name="Sun S."/>
            <person name="Cuomo C.A."/>
            <person name="Heitman J."/>
        </authorList>
    </citation>
    <scope>NUCLEOTIDE SEQUENCE</scope>
    <source>
        <strain evidence="1">CBS 12478</strain>
    </source>
</reference>
<sequence length="352" mass="39754">MSLLTTLYSFQTPLTLLLILFGPSLLPRIIQWINQRGRPPTSPPSPTRSPIPLSLKLFLGIHTLYLVKQLIRPPYDVFVSHNLPILVPNSILRSALLGPNHETEDGLSTLENPPIHPLLELLLTRLKMLDNRYLYARFGHDTIQNCVWCKDDLDYLIFSLPGIMGPYVVEGVMLGMLGWKWLAGEDSDRRAERWRIVMGWVLLGGVVGEIGSKWFWEIRAVEGDCLHLATTIHTLRSVLLLLLPLVYTFLPLPSPSSIPLPSTLIPVMSNTTSTLRLTSLARGAIASSPRLREIYLAISRREETKVERARRDEGVREAKKEAEVDEERMREGVRGWVKDGWDGMVRIDGNGS</sequence>
<dbReference type="GeneID" id="43587982"/>
<organism evidence="1 2">
    <name type="scientific">Kwoniella shandongensis</name>
    <dbReference type="NCBI Taxonomy" id="1734106"/>
    <lineage>
        <taxon>Eukaryota</taxon>
        <taxon>Fungi</taxon>
        <taxon>Dikarya</taxon>
        <taxon>Basidiomycota</taxon>
        <taxon>Agaricomycotina</taxon>
        <taxon>Tremellomycetes</taxon>
        <taxon>Tremellales</taxon>
        <taxon>Cryptococcaceae</taxon>
        <taxon>Kwoniella</taxon>
    </lineage>
</organism>
<dbReference type="Proteomes" id="UP000322225">
    <property type="component" value="Chromosome 12"/>
</dbReference>
<dbReference type="PANTHER" id="PTHR39470:SF1">
    <property type="entry name" value="CHORISMATE SYNTHASE PROTEIN"/>
    <property type="match status" value="1"/>
</dbReference>
<dbReference type="AlphaFoldDB" id="A0A5M6C634"/>
<reference evidence="1" key="1">
    <citation type="submission" date="2017-08" db="EMBL/GenBank/DDBJ databases">
        <authorList>
            <person name="Cuomo C."/>
            <person name="Billmyre B."/>
            <person name="Heitman J."/>
        </authorList>
    </citation>
    <scope>NUCLEOTIDE SEQUENCE</scope>
    <source>
        <strain evidence="1">CBS 12478</strain>
    </source>
</reference>
<evidence type="ECO:0000313" key="1">
    <source>
        <dbReference type="EMBL" id="WWD22012.1"/>
    </source>
</evidence>
<gene>
    <name evidence="1" type="ORF">CI109_106500</name>
</gene>
<dbReference type="KEGG" id="ksn:43587982"/>
<name>A0A5M6C634_9TREE</name>